<feature type="compositionally biased region" description="Polar residues" evidence="1">
    <location>
        <begin position="137"/>
        <end position="151"/>
    </location>
</feature>
<name>A0A915JI81_ROMCU</name>
<evidence type="ECO:0000313" key="2">
    <source>
        <dbReference type="Proteomes" id="UP000887565"/>
    </source>
</evidence>
<feature type="compositionally biased region" description="Polar residues" evidence="1">
    <location>
        <begin position="110"/>
        <end position="127"/>
    </location>
</feature>
<evidence type="ECO:0000256" key="1">
    <source>
        <dbReference type="SAM" id="MobiDB-lite"/>
    </source>
</evidence>
<feature type="compositionally biased region" description="Gly residues" evidence="1">
    <location>
        <begin position="79"/>
        <end position="99"/>
    </location>
</feature>
<dbReference type="WBParaSite" id="nRc.2.0.1.t25854-RA">
    <property type="protein sequence ID" value="nRc.2.0.1.t25854-RA"/>
    <property type="gene ID" value="nRc.2.0.1.g25854"/>
</dbReference>
<feature type="compositionally biased region" description="Pro residues" evidence="1">
    <location>
        <begin position="18"/>
        <end position="28"/>
    </location>
</feature>
<keyword evidence="2" id="KW-1185">Reference proteome</keyword>
<accession>A0A915JI81</accession>
<protein>
    <submittedName>
        <fullName evidence="3">Uncharacterized protein</fullName>
    </submittedName>
</protein>
<evidence type="ECO:0000313" key="3">
    <source>
        <dbReference type="WBParaSite" id="nRc.2.0.1.t25854-RA"/>
    </source>
</evidence>
<dbReference type="AlphaFoldDB" id="A0A915JI81"/>
<dbReference type="Proteomes" id="UP000887565">
    <property type="component" value="Unplaced"/>
</dbReference>
<feature type="compositionally biased region" description="Low complexity" evidence="1">
    <location>
        <begin position="29"/>
        <end position="38"/>
    </location>
</feature>
<proteinExistence type="predicted"/>
<reference evidence="3" key="1">
    <citation type="submission" date="2022-11" db="UniProtKB">
        <authorList>
            <consortium name="WormBaseParasite"/>
        </authorList>
    </citation>
    <scope>IDENTIFICATION</scope>
</reference>
<sequence length="171" mass="16252">MPTNSGANGGGGGAQTPAPTPPPQPTTPADPAAACAQAVNDQTPEAHKYDKLVNAFRKCSRSGGNGGQPGAAGSSPSGGSPGAAGGGPSPPGGFSGSGGSAMNVGGVNAGDQTNVNSSPGGDTSISNKKGIDGIYTEDNQTSAGKDGFQSSSKKCIAGQFCTESGLGGGRR</sequence>
<feature type="region of interest" description="Disordered" evidence="1">
    <location>
        <begin position="1"/>
        <end position="151"/>
    </location>
</feature>
<organism evidence="2 3">
    <name type="scientific">Romanomermis culicivorax</name>
    <name type="common">Nematode worm</name>
    <dbReference type="NCBI Taxonomy" id="13658"/>
    <lineage>
        <taxon>Eukaryota</taxon>
        <taxon>Metazoa</taxon>
        <taxon>Ecdysozoa</taxon>
        <taxon>Nematoda</taxon>
        <taxon>Enoplea</taxon>
        <taxon>Dorylaimia</taxon>
        <taxon>Mermithida</taxon>
        <taxon>Mermithoidea</taxon>
        <taxon>Mermithidae</taxon>
        <taxon>Romanomermis</taxon>
    </lineage>
</organism>